<accession>A0AAJ5XBC7</accession>
<evidence type="ECO:0000313" key="2">
    <source>
        <dbReference type="EMBL" id="WEK47644.1"/>
    </source>
</evidence>
<feature type="transmembrane region" description="Helical" evidence="1">
    <location>
        <begin position="6"/>
        <end position="23"/>
    </location>
</feature>
<keyword evidence="1" id="KW-0472">Membrane</keyword>
<reference evidence="2" key="1">
    <citation type="submission" date="2023-03" db="EMBL/GenBank/DDBJ databases">
        <title>Andean soil-derived lignocellulolytic bacterial consortium as a source of novel taxa and putative plastic-active enzymes.</title>
        <authorList>
            <person name="Diaz-Garcia L."/>
            <person name="Chuvochina M."/>
            <person name="Feuerriegel G."/>
            <person name="Bunk B."/>
            <person name="Sproer C."/>
            <person name="Streit W.R."/>
            <person name="Rodriguez L.M."/>
            <person name="Overmann J."/>
            <person name="Jimenez D.J."/>
        </authorList>
    </citation>
    <scope>NUCLEOTIDE SEQUENCE</scope>
    <source>
        <strain evidence="2">MAG 26</strain>
    </source>
</reference>
<feature type="transmembrane region" description="Helical" evidence="1">
    <location>
        <begin position="32"/>
        <end position="51"/>
    </location>
</feature>
<dbReference type="AlphaFoldDB" id="A0AAJ5XBC7"/>
<proteinExistence type="predicted"/>
<keyword evidence="1" id="KW-1133">Transmembrane helix</keyword>
<sequence length="68" mass="7062">MDTVLSILVLAAVALAIGAFLLWRRGGHTKQVVLMLILAAIIAGNVAIWTVPDQSGEAPVEKAGALAR</sequence>
<evidence type="ECO:0000313" key="3">
    <source>
        <dbReference type="Proteomes" id="UP001218362"/>
    </source>
</evidence>
<dbReference type="Proteomes" id="UP001218362">
    <property type="component" value="Chromosome"/>
</dbReference>
<protein>
    <submittedName>
        <fullName evidence="2">Uncharacterized protein</fullName>
    </submittedName>
</protein>
<dbReference type="EMBL" id="CP119316">
    <property type="protein sequence ID" value="WEK47644.1"/>
    <property type="molecule type" value="Genomic_DNA"/>
</dbReference>
<dbReference type="KEGG" id="acob:P0Y56_04955"/>
<name>A0AAJ5XBC7_9SPHN</name>
<evidence type="ECO:0000256" key="1">
    <source>
        <dbReference type="SAM" id="Phobius"/>
    </source>
</evidence>
<gene>
    <name evidence="2" type="ORF">P0Y56_04955</name>
</gene>
<organism evidence="2 3">
    <name type="scientific">Candidatus Andeanibacterium colombiense</name>
    <dbReference type="NCBI Taxonomy" id="3121345"/>
    <lineage>
        <taxon>Bacteria</taxon>
        <taxon>Pseudomonadati</taxon>
        <taxon>Pseudomonadota</taxon>
        <taxon>Alphaproteobacteria</taxon>
        <taxon>Sphingomonadales</taxon>
        <taxon>Sphingomonadaceae</taxon>
        <taxon>Candidatus Andeanibacterium</taxon>
    </lineage>
</organism>
<keyword evidence="1" id="KW-0812">Transmembrane</keyword>